<dbReference type="GO" id="GO:0004769">
    <property type="term" value="F:steroid Delta-isomerase activity"/>
    <property type="evidence" value="ECO:0007669"/>
    <property type="project" value="TreeGrafter"/>
</dbReference>
<dbReference type="InterPro" id="IPR007905">
    <property type="entry name" value="EBP"/>
</dbReference>
<evidence type="ECO:0000256" key="9">
    <source>
        <dbReference type="ARBA" id="ARBA00023136"/>
    </source>
</evidence>
<evidence type="ECO:0000256" key="11">
    <source>
        <dbReference type="ARBA" id="ARBA00023221"/>
    </source>
</evidence>
<dbReference type="GO" id="GO:0016126">
    <property type="term" value="P:sterol biosynthetic process"/>
    <property type="evidence" value="ECO:0007669"/>
    <property type="project" value="UniProtKB-KW"/>
</dbReference>
<evidence type="ECO:0000256" key="2">
    <source>
        <dbReference type="ARBA" id="ARBA00008337"/>
    </source>
</evidence>
<evidence type="ECO:0000256" key="13">
    <source>
        <dbReference type="PROSITE-ProRule" id="PRU01087"/>
    </source>
</evidence>
<evidence type="ECO:0000256" key="7">
    <source>
        <dbReference type="ARBA" id="ARBA00023011"/>
    </source>
</evidence>
<comment type="subcellular location">
    <subcellularLocation>
        <location evidence="1">Membrane</location>
        <topology evidence="1">Multi-pass membrane protein</topology>
    </subcellularLocation>
</comment>
<dbReference type="InterPro" id="IPR033118">
    <property type="entry name" value="EXPERA"/>
</dbReference>
<dbReference type="GO" id="GO:0047750">
    <property type="term" value="F:cholestenol delta-isomerase activity"/>
    <property type="evidence" value="ECO:0007669"/>
    <property type="project" value="InterPro"/>
</dbReference>
<feature type="transmembrane region" description="Helical" evidence="14">
    <location>
        <begin position="21"/>
        <end position="42"/>
    </location>
</feature>
<gene>
    <name evidence="17" type="ORF">PROFUN_09466</name>
    <name evidence="16" type="ORF">PROFUN_10138</name>
</gene>
<dbReference type="PROSITE" id="PS51751">
    <property type="entry name" value="EXPERA"/>
    <property type="match status" value="1"/>
</dbReference>
<evidence type="ECO:0000313" key="16">
    <source>
        <dbReference type="EMBL" id="PRP82438.1"/>
    </source>
</evidence>
<keyword evidence="3" id="KW-0444">Lipid biosynthesis</keyword>
<dbReference type="InParanoid" id="A0A2P6NH35"/>
<proteinExistence type="inferred from homology"/>
<comment type="similarity">
    <text evidence="2">Belongs to the EBP family.</text>
</comment>
<dbReference type="FunCoup" id="A0A2P6NH35">
    <property type="interactions" value="244"/>
</dbReference>
<dbReference type="STRING" id="1890364.A0A2P6NH35"/>
<comment type="caution">
    <text evidence="17">The sequence shown here is derived from an EMBL/GenBank/DDBJ whole genome shotgun (WGS) entry which is preliminary data.</text>
</comment>
<keyword evidence="18" id="KW-1185">Reference proteome</keyword>
<evidence type="ECO:0000256" key="8">
    <source>
        <dbReference type="ARBA" id="ARBA00023098"/>
    </source>
</evidence>
<evidence type="ECO:0000313" key="17">
    <source>
        <dbReference type="EMBL" id="PRP83254.1"/>
    </source>
</evidence>
<reference evidence="17 18" key="1">
    <citation type="journal article" date="2018" name="Genome Biol. Evol.">
        <title>Multiple Roots of Fruiting Body Formation in Amoebozoa.</title>
        <authorList>
            <person name="Hillmann F."/>
            <person name="Forbes G."/>
            <person name="Novohradska S."/>
            <person name="Ferling I."/>
            <person name="Riege K."/>
            <person name="Groth M."/>
            <person name="Westermann M."/>
            <person name="Marz M."/>
            <person name="Spaller T."/>
            <person name="Winckler T."/>
            <person name="Schaap P."/>
            <person name="Glockner G."/>
        </authorList>
    </citation>
    <scope>NUCLEOTIDE SEQUENCE [LARGE SCALE GENOMIC DNA]</scope>
    <source>
        <strain evidence="17 18">Jena</strain>
    </source>
</reference>
<evidence type="ECO:0000256" key="12">
    <source>
        <dbReference type="ARBA" id="ARBA00023235"/>
    </source>
</evidence>
<dbReference type="PANTHER" id="PTHR14207">
    <property type="entry name" value="STEROL ISOMERASE"/>
    <property type="match status" value="1"/>
</dbReference>
<evidence type="ECO:0000256" key="10">
    <source>
        <dbReference type="ARBA" id="ARBA00023166"/>
    </source>
</evidence>
<keyword evidence="9 13" id="KW-0472">Membrane</keyword>
<name>A0A2P6NH35_9EUKA</name>
<feature type="transmembrane region" description="Helical" evidence="14">
    <location>
        <begin position="49"/>
        <end position="67"/>
    </location>
</feature>
<keyword evidence="6 13" id="KW-1133">Transmembrane helix</keyword>
<accession>A0A2P6NH35</accession>
<dbReference type="AlphaFoldDB" id="A0A2P6NH35"/>
<keyword evidence="4 13" id="KW-0812">Transmembrane</keyword>
<feature type="domain" description="EXPERA" evidence="15">
    <location>
        <begin position="49"/>
        <end position="188"/>
    </location>
</feature>
<evidence type="ECO:0000256" key="5">
    <source>
        <dbReference type="ARBA" id="ARBA00022955"/>
    </source>
</evidence>
<evidence type="ECO:0000256" key="3">
    <source>
        <dbReference type="ARBA" id="ARBA00022516"/>
    </source>
</evidence>
<protein>
    <recommendedName>
        <fullName evidence="15">EXPERA domain-containing protein</fullName>
    </recommendedName>
</protein>
<dbReference type="Proteomes" id="UP000241769">
    <property type="component" value="Unassembled WGS sequence"/>
</dbReference>
<organism evidence="17 18">
    <name type="scientific">Planoprotostelium fungivorum</name>
    <dbReference type="NCBI Taxonomy" id="1890364"/>
    <lineage>
        <taxon>Eukaryota</taxon>
        <taxon>Amoebozoa</taxon>
        <taxon>Evosea</taxon>
        <taxon>Variosea</taxon>
        <taxon>Cavosteliida</taxon>
        <taxon>Cavosteliaceae</taxon>
        <taxon>Planoprotostelium</taxon>
    </lineage>
</organism>
<keyword evidence="10" id="KW-1207">Sterol metabolism</keyword>
<evidence type="ECO:0000256" key="4">
    <source>
        <dbReference type="ARBA" id="ARBA00022692"/>
    </source>
</evidence>
<dbReference type="GO" id="GO:0016020">
    <property type="term" value="C:membrane"/>
    <property type="evidence" value="ECO:0007669"/>
    <property type="project" value="UniProtKB-SubCell"/>
</dbReference>
<keyword evidence="5" id="KW-0752">Steroid biosynthesis</keyword>
<dbReference type="Pfam" id="PF05241">
    <property type="entry name" value="EBP"/>
    <property type="match status" value="1"/>
</dbReference>
<keyword evidence="12" id="KW-0413">Isomerase</keyword>
<keyword evidence="8" id="KW-0443">Lipid metabolism</keyword>
<evidence type="ECO:0000256" key="6">
    <source>
        <dbReference type="ARBA" id="ARBA00022989"/>
    </source>
</evidence>
<evidence type="ECO:0000313" key="18">
    <source>
        <dbReference type="Proteomes" id="UP000241769"/>
    </source>
</evidence>
<sequence>MTTDFLAAARPHLDAIPPAEWGIAAAMILVPLILFVFLFRTFARFPARTFYPSVLWLLFSGAIHSAIELTFTLDRDGIISKATDFYGAADFRYGRPLDPGTAAMEYMTAILVGPFCFLTALAAVNGWRWRHPLQIVTCTSQLYGLVWFSLQPTFTGGLHSQASSDPFLFWFVFFGLNAPWGVFPTILLVQSFYSITSSLPTESARIEKKKKR</sequence>
<feature type="transmembrane region" description="Helical" evidence="14">
    <location>
        <begin position="168"/>
        <end position="189"/>
    </location>
</feature>
<feature type="transmembrane region" description="Helical" evidence="14">
    <location>
        <begin position="106"/>
        <end position="124"/>
    </location>
</feature>
<keyword evidence="11" id="KW-0753">Steroid metabolism</keyword>
<dbReference type="GO" id="GO:0000247">
    <property type="term" value="F:C-8 sterol isomerase activity"/>
    <property type="evidence" value="ECO:0007669"/>
    <property type="project" value="TreeGrafter"/>
</dbReference>
<dbReference type="EMBL" id="MDYQ01000103">
    <property type="protein sequence ID" value="PRP82438.1"/>
    <property type="molecule type" value="Genomic_DNA"/>
</dbReference>
<evidence type="ECO:0000259" key="15">
    <source>
        <dbReference type="PROSITE" id="PS51751"/>
    </source>
</evidence>
<evidence type="ECO:0000256" key="1">
    <source>
        <dbReference type="ARBA" id="ARBA00004141"/>
    </source>
</evidence>
<dbReference type="GO" id="GO:0005783">
    <property type="term" value="C:endoplasmic reticulum"/>
    <property type="evidence" value="ECO:0007669"/>
    <property type="project" value="TreeGrafter"/>
</dbReference>
<keyword evidence="7" id="KW-0756">Sterol biosynthesis</keyword>
<dbReference type="OrthoDB" id="58557at2759"/>
<dbReference type="PANTHER" id="PTHR14207:SF0">
    <property type="entry name" value="3-BETA-HYDROXYSTEROID-DELTA(8),DELTA(7)-ISOMERASE"/>
    <property type="match status" value="1"/>
</dbReference>
<feature type="transmembrane region" description="Helical" evidence="14">
    <location>
        <begin position="131"/>
        <end position="148"/>
    </location>
</feature>
<dbReference type="EMBL" id="MDYQ01000086">
    <property type="protein sequence ID" value="PRP83254.1"/>
    <property type="molecule type" value="Genomic_DNA"/>
</dbReference>
<evidence type="ECO:0000256" key="14">
    <source>
        <dbReference type="SAM" id="Phobius"/>
    </source>
</evidence>